<comment type="caution">
    <text evidence="1">The sequence shown here is derived from an EMBL/GenBank/DDBJ whole genome shotgun (WGS) entry which is preliminary data.</text>
</comment>
<dbReference type="Proteomes" id="UP000265520">
    <property type="component" value="Unassembled WGS sequence"/>
</dbReference>
<feature type="non-terminal residue" evidence="1">
    <location>
        <position position="1"/>
    </location>
</feature>
<keyword evidence="2" id="KW-1185">Reference proteome</keyword>
<accession>A0A392SQE8</accession>
<dbReference type="AlphaFoldDB" id="A0A392SQE8"/>
<evidence type="ECO:0000313" key="1">
    <source>
        <dbReference type="EMBL" id="MCI51093.1"/>
    </source>
</evidence>
<sequence length="43" mass="4544">YILCLHSSLVIPFPSSSYLCKNSSTSLASSCLILHPSSATFAP</sequence>
<evidence type="ECO:0000313" key="2">
    <source>
        <dbReference type="Proteomes" id="UP000265520"/>
    </source>
</evidence>
<name>A0A392SQE8_9FABA</name>
<protein>
    <submittedName>
        <fullName evidence="1">Uncharacterized protein</fullName>
    </submittedName>
</protein>
<proteinExistence type="predicted"/>
<reference evidence="1 2" key="1">
    <citation type="journal article" date="2018" name="Front. Plant Sci.">
        <title>Red Clover (Trifolium pratense) and Zigzag Clover (T. medium) - A Picture of Genomic Similarities and Differences.</title>
        <authorList>
            <person name="Dluhosova J."/>
            <person name="Istvanek J."/>
            <person name="Nedelnik J."/>
            <person name="Repkova J."/>
        </authorList>
    </citation>
    <scope>NUCLEOTIDE SEQUENCE [LARGE SCALE GENOMIC DNA]</scope>
    <source>
        <strain evidence="2">cv. 10/8</strain>
        <tissue evidence="1">Leaf</tissue>
    </source>
</reference>
<dbReference type="EMBL" id="LXQA010426725">
    <property type="protein sequence ID" value="MCI51093.1"/>
    <property type="molecule type" value="Genomic_DNA"/>
</dbReference>
<organism evidence="1 2">
    <name type="scientific">Trifolium medium</name>
    <dbReference type="NCBI Taxonomy" id="97028"/>
    <lineage>
        <taxon>Eukaryota</taxon>
        <taxon>Viridiplantae</taxon>
        <taxon>Streptophyta</taxon>
        <taxon>Embryophyta</taxon>
        <taxon>Tracheophyta</taxon>
        <taxon>Spermatophyta</taxon>
        <taxon>Magnoliopsida</taxon>
        <taxon>eudicotyledons</taxon>
        <taxon>Gunneridae</taxon>
        <taxon>Pentapetalae</taxon>
        <taxon>rosids</taxon>
        <taxon>fabids</taxon>
        <taxon>Fabales</taxon>
        <taxon>Fabaceae</taxon>
        <taxon>Papilionoideae</taxon>
        <taxon>50 kb inversion clade</taxon>
        <taxon>NPAAA clade</taxon>
        <taxon>Hologalegina</taxon>
        <taxon>IRL clade</taxon>
        <taxon>Trifolieae</taxon>
        <taxon>Trifolium</taxon>
    </lineage>
</organism>